<comment type="caution">
    <text evidence="1">The sequence shown here is derived from an EMBL/GenBank/DDBJ whole genome shotgun (WGS) entry which is preliminary data.</text>
</comment>
<name>A0ABV8MU02_9NEIS</name>
<sequence>MSADSRDILRYIDQPLSARKPVGYQQEFLTAYHPNQTWYLPEPLRRQLHKMGDTGQTRLPAGTYGRTIFDRLLIDLSWAPSHLEGLLDIQRMLWG</sequence>
<evidence type="ECO:0000313" key="1">
    <source>
        <dbReference type="EMBL" id="MFC4161214.1"/>
    </source>
</evidence>
<accession>A0ABV8MU02</accession>
<protein>
    <submittedName>
        <fullName evidence="1">Uncharacterized protein</fullName>
    </submittedName>
</protein>
<keyword evidence="2" id="KW-1185">Reference proteome</keyword>
<reference evidence="2" key="1">
    <citation type="journal article" date="2019" name="Int. J. Syst. Evol. Microbiol.">
        <title>The Global Catalogue of Microorganisms (GCM) 10K type strain sequencing project: providing services to taxonomists for standard genome sequencing and annotation.</title>
        <authorList>
            <consortium name="The Broad Institute Genomics Platform"/>
            <consortium name="The Broad Institute Genome Sequencing Center for Infectious Disease"/>
            <person name="Wu L."/>
            <person name="Ma J."/>
        </authorList>
    </citation>
    <scope>NUCLEOTIDE SEQUENCE [LARGE SCALE GENOMIC DNA]</scope>
    <source>
        <strain evidence="2">LMG 29894</strain>
    </source>
</reference>
<evidence type="ECO:0000313" key="2">
    <source>
        <dbReference type="Proteomes" id="UP001595791"/>
    </source>
</evidence>
<gene>
    <name evidence="1" type="ORF">ACFOW7_17900</name>
</gene>
<dbReference type="EMBL" id="JBHSBU010000001">
    <property type="protein sequence ID" value="MFC4161214.1"/>
    <property type="molecule type" value="Genomic_DNA"/>
</dbReference>
<organism evidence="1 2">
    <name type="scientific">Chitinimonas lacunae</name>
    <dbReference type="NCBI Taxonomy" id="1963018"/>
    <lineage>
        <taxon>Bacteria</taxon>
        <taxon>Pseudomonadati</taxon>
        <taxon>Pseudomonadota</taxon>
        <taxon>Betaproteobacteria</taxon>
        <taxon>Neisseriales</taxon>
        <taxon>Chitinibacteraceae</taxon>
        <taxon>Chitinimonas</taxon>
    </lineage>
</organism>
<dbReference type="Proteomes" id="UP001595791">
    <property type="component" value="Unassembled WGS sequence"/>
</dbReference>
<dbReference type="RefSeq" id="WP_378166900.1">
    <property type="nucleotide sequence ID" value="NZ_JBHSBU010000001.1"/>
</dbReference>
<proteinExistence type="predicted"/>